<keyword evidence="2" id="KW-0677">Repeat</keyword>
<evidence type="ECO:0000313" key="6">
    <source>
        <dbReference type="Proteomes" id="UP001186944"/>
    </source>
</evidence>
<evidence type="ECO:0000256" key="3">
    <source>
        <dbReference type="ARBA" id="ARBA00038487"/>
    </source>
</evidence>
<evidence type="ECO:0000256" key="4">
    <source>
        <dbReference type="ARBA" id="ARBA00041041"/>
    </source>
</evidence>
<dbReference type="InterPro" id="IPR006652">
    <property type="entry name" value="Kelch_1"/>
</dbReference>
<evidence type="ECO:0000313" key="5">
    <source>
        <dbReference type="EMBL" id="KAK3103056.1"/>
    </source>
</evidence>
<dbReference type="Pfam" id="PF24681">
    <property type="entry name" value="Kelch_KLHDC2_KLHL20_DRC7"/>
    <property type="match status" value="1"/>
</dbReference>
<keyword evidence="1" id="KW-0880">Kelch repeat</keyword>
<dbReference type="Gene3D" id="2.120.10.80">
    <property type="entry name" value="Kelch-type beta propeller"/>
    <property type="match status" value="2"/>
</dbReference>
<feature type="non-terminal residue" evidence="5">
    <location>
        <position position="1"/>
    </location>
</feature>
<dbReference type="SUPFAM" id="SSF117281">
    <property type="entry name" value="Kelch motif"/>
    <property type="match status" value="1"/>
</dbReference>
<dbReference type="GO" id="GO:0032874">
    <property type="term" value="P:positive regulation of stress-activated MAPK cascade"/>
    <property type="evidence" value="ECO:0007669"/>
    <property type="project" value="TreeGrafter"/>
</dbReference>
<dbReference type="InterPro" id="IPR011043">
    <property type="entry name" value="Gal_Oxase/kelch_b-propeller"/>
</dbReference>
<comment type="caution">
    <text evidence="5">The sequence shown here is derived from an EMBL/GenBank/DDBJ whole genome shotgun (WGS) entry which is preliminary data.</text>
</comment>
<dbReference type="Pfam" id="PF01344">
    <property type="entry name" value="Kelch_1"/>
    <property type="match status" value="1"/>
</dbReference>
<dbReference type="InterPro" id="IPR052125">
    <property type="entry name" value="KLHDC10"/>
</dbReference>
<dbReference type="SUPFAM" id="SSF50965">
    <property type="entry name" value="Galactose oxidase, central domain"/>
    <property type="match status" value="1"/>
</dbReference>
<dbReference type="EMBL" id="VSWD01000005">
    <property type="protein sequence ID" value="KAK3103056.1"/>
    <property type="molecule type" value="Genomic_DNA"/>
</dbReference>
<comment type="similarity">
    <text evidence="3">Belongs to the KLHDC10 family.</text>
</comment>
<keyword evidence="6" id="KW-1185">Reference proteome</keyword>
<gene>
    <name evidence="5" type="ORF">FSP39_016129</name>
</gene>
<organism evidence="5 6">
    <name type="scientific">Pinctada imbricata</name>
    <name type="common">Atlantic pearl-oyster</name>
    <name type="synonym">Pinctada martensii</name>
    <dbReference type="NCBI Taxonomy" id="66713"/>
    <lineage>
        <taxon>Eukaryota</taxon>
        <taxon>Metazoa</taxon>
        <taxon>Spiralia</taxon>
        <taxon>Lophotrochozoa</taxon>
        <taxon>Mollusca</taxon>
        <taxon>Bivalvia</taxon>
        <taxon>Autobranchia</taxon>
        <taxon>Pteriomorphia</taxon>
        <taxon>Pterioida</taxon>
        <taxon>Pterioidea</taxon>
        <taxon>Pteriidae</taxon>
        <taxon>Pinctada</taxon>
    </lineage>
</organism>
<reference evidence="5" key="1">
    <citation type="submission" date="2019-08" db="EMBL/GenBank/DDBJ databases">
        <title>The improved chromosome-level genome for the pearl oyster Pinctada fucata martensii using PacBio sequencing and Hi-C.</title>
        <authorList>
            <person name="Zheng Z."/>
        </authorList>
    </citation>
    <scope>NUCLEOTIDE SEQUENCE</scope>
    <source>
        <strain evidence="5">ZZ-2019</strain>
        <tissue evidence="5">Adductor muscle</tissue>
    </source>
</reference>
<sequence>LFPRSGHRVAVDEANLYVLGGYNPKFWGVENTDDTYYPLFKELWKFNFATRKWTLLPTDGHMPHELASHSVVRYGRNLLCFGGTGVPFGQSSSNQLHVCNLDTLKWRNIQCEGELPKKKYGHTIITLGTNLYVCGGTSGFVYDLDVHRLDLQSRVWKKLPVLSRYIPDSRYRHEVVCDETRIYVFGGGTAADSFGFEKIPSYDLQGEIWEDLTTKPDPKHGFPAPRKCHSCVKFKNAAYICGGFDTEIIMNDVWKLSLSTFQWTKIPSQLQVPVYFHSADVTKEGCMYIFGGVSKIDMVRTNCLQRVWLTIPSLRELCWEHLCSLHNMEKLSRNKDILMASGIPLHYIERLS</sequence>
<dbReference type="PANTHER" id="PTHR46428:SF1">
    <property type="entry name" value="KELCH DOMAIN-CONTAINING PROTEIN 10"/>
    <property type="match status" value="1"/>
</dbReference>
<protein>
    <recommendedName>
        <fullName evidence="4">Kelch domain-containing protein 10</fullName>
    </recommendedName>
</protein>
<dbReference type="PANTHER" id="PTHR46428">
    <property type="entry name" value="KELCH DOMAIN-CONTAINING PROTEIN 10"/>
    <property type="match status" value="1"/>
</dbReference>
<evidence type="ECO:0000256" key="1">
    <source>
        <dbReference type="ARBA" id="ARBA00022441"/>
    </source>
</evidence>
<dbReference type="Proteomes" id="UP001186944">
    <property type="component" value="Unassembled WGS sequence"/>
</dbReference>
<name>A0AA88YRJ7_PINIB</name>
<evidence type="ECO:0000256" key="2">
    <source>
        <dbReference type="ARBA" id="ARBA00022737"/>
    </source>
</evidence>
<dbReference type="InterPro" id="IPR015915">
    <property type="entry name" value="Kelch-typ_b-propeller"/>
</dbReference>
<accession>A0AA88YRJ7</accession>
<proteinExistence type="inferred from homology"/>
<dbReference type="AlphaFoldDB" id="A0AA88YRJ7"/>